<gene>
    <name evidence="6" type="primary">tiaS</name>
</gene>
<keyword evidence="5 6" id="KW-0067">ATP-binding</keyword>
<proteinExistence type="inferred from homology"/>
<name>A0A075H9A7_9ARCH</name>
<evidence type="ECO:0000259" key="9">
    <source>
        <dbReference type="Pfam" id="PF23783"/>
    </source>
</evidence>
<evidence type="ECO:0000256" key="1">
    <source>
        <dbReference type="ARBA" id="ARBA00022490"/>
    </source>
</evidence>
<organism evidence="10">
    <name type="scientific">uncultured marine thaumarchaeote KM3_47_G11</name>
    <dbReference type="NCBI Taxonomy" id="1456169"/>
    <lineage>
        <taxon>Archaea</taxon>
        <taxon>Nitrososphaerota</taxon>
        <taxon>environmental samples</taxon>
    </lineage>
</organism>
<evidence type="ECO:0000256" key="3">
    <source>
        <dbReference type="ARBA" id="ARBA00022694"/>
    </source>
</evidence>
<dbReference type="EC" id="6.3.4.22" evidence="6"/>
<dbReference type="CDD" id="cd04482">
    <property type="entry name" value="RPA2_OBF_like"/>
    <property type="match status" value="1"/>
</dbReference>
<dbReference type="Pfam" id="PF22641">
    <property type="entry name" value="TiaS_TCKD"/>
    <property type="match status" value="1"/>
</dbReference>
<dbReference type="InterPro" id="IPR053870">
    <property type="entry name" value="TiaS-like_TCKD"/>
</dbReference>
<evidence type="ECO:0000256" key="2">
    <source>
        <dbReference type="ARBA" id="ARBA00022598"/>
    </source>
</evidence>
<comment type="subcellular location">
    <subcellularLocation>
        <location evidence="6">Cytoplasm</location>
    </subcellularLocation>
</comment>
<comment type="catalytic activity">
    <reaction evidence="6">
        <text>cytidine(34) in tRNA(Ile2) + agmatine + ATP + H2O = 2-agmatinylcytidine(34) in tRNA(Ile2) + AMP + 2 phosphate + 2 H(+)</text>
        <dbReference type="Rhea" id="RHEA:43608"/>
        <dbReference type="Rhea" id="RHEA-COMP:10625"/>
        <dbReference type="Rhea" id="RHEA-COMP:10626"/>
        <dbReference type="ChEBI" id="CHEBI:15377"/>
        <dbReference type="ChEBI" id="CHEBI:15378"/>
        <dbReference type="ChEBI" id="CHEBI:30616"/>
        <dbReference type="ChEBI" id="CHEBI:43474"/>
        <dbReference type="ChEBI" id="CHEBI:58145"/>
        <dbReference type="ChEBI" id="CHEBI:82748"/>
        <dbReference type="ChEBI" id="CHEBI:83545"/>
        <dbReference type="ChEBI" id="CHEBI:456215"/>
        <dbReference type="EC" id="6.3.4.22"/>
    </reaction>
</comment>
<feature type="domain" description="TiaS FLD" evidence="7">
    <location>
        <begin position="150"/>
        <end position="263"/>
    </location>
</feature>
<dbReference type="PANTHER" id="PTHR40705">
    <property type="entry name" value="TRNA(ILE2) 2-AGMATINYLCYTIDINE SYNTHETASE TIAS"/>
    <property type="match status" value="1"/>
</dbReference>
<reference evidence="10" key="1">
    <citation type="journal article" date="2014" name="Genome Biol. Evol.">
        <title>Pangenome evidence for extensive interdomain horizontal transfer affecting lineage core and shell genes in uncultured planktonic thaumarchaeota and euryarchaeota.</title>
        <authorList>
            <person name="Deschamps P."/>
            <person name="Zivanovic Y."/>
            <person name="Moreira D."/>
            <person name="Rodriguez-Valera F."/>
            <person name="Lopez-Garcia P."/>
        </authorList>
    </citation>
    <scope>NUCLEOTIDE SEQUENCE</scope>
</reference>
<accession>A0A075H9A7</accession>
<keyword evidence="1 6" id="KW-0963">Cytoplasm</keyword>
<dbReference type="EMBL" id="KF900907">
    <property type="protein sequence ID" value="AIF11002.1"/>
    <property type="molecule type" value="Genomic_DNA"/>
</dbReference>
<dbReference type="GO" id="GO:0002101">
    <property type="term" value="P:tRNA wobble cytosine modification"/>
    <property type="evidence" value="ECO:0007669"/>
    <property type="project" value="UniProtKB-UniRule"/>
</dbReference>
<evidence type="ECO:0000256" key="6">
    <source>
        <dbReference type="HAMAP-Rule" id="MF_01892"/>
    </source>
</evidence>
<dbReference type="HAMAP" id="MF_01892">
    <property type="entry name" value="tRNA_Ile2_agm2C_synt"/>
    <property type="match status" value="1"/>
</dbReference>
<dbReference type="GO" id="GO:0005737">
    <property type="term" value="C:cytoplasm"/>
    <property type="evidence" value="ECO:0007669"/>
    <property type="project" value="UniProtKB-SubCell"/>
</dbReference>
<keyword evidence="3 6" id="KW-0819">tRNA processing</keyword>
<comment type="similarity">
    <text evidence="6">Belongs to the TiaS family.</text>
</comment>
<evidence type="ECO:0000313" key="10">
    <source>
        <dbReference type="EMBL" id="AIF11002.1"/>
    </source>
</evidence>
<dbReference type="GO" id="GO:0016879">
    <property type="term" value="F:ligase activity, forming carbon-nitrogen bonds"/>
    <property type="evidence" value="ECO:0007669"/>
    <property type="project" value="UniProtKB-UniRule"/>
</dbReference>
<protein>
    <recommendedName>
        <fullName evidence="6">tRNA(Ile2) 2-agmatinylcytidine synthetase TiaS</fullName>
        <shortName evidence="6">tRNA(Ile2)-agm2C synthetase</shortName>
        <ecNumber evidence="6">6.3.4.22</ecNumber>
    </recommendedName>
    <alternativeName>
        <fullName evidence="6">tRNA(Ile2) agmatidine synthetase</fullName>
    </alternativeName>
</protein>
<evidence type="ECO:0000256" key="5">
    <source>
        <dbReference type="ARBA" id="ARBA00022840"/>
    </source>
</evidence>
<dbReference type="Gene3D" id="2.40.50.1010">
    <property type="match status" value="1"/>
</dbReference>
<dbReference type="Pfam" id="PF23783">
    <property type="entry name" value="Zn_ribbon_TiaS"/>
    <property type="match status" value="1"/>
</dbReference>
<sequence length="447" mass="50743">MKSTRILLQNDTILHIGIDDTDSPKGMCTTFLSYKIVKFLEKQEIQFMDFPSLIRFNPNIPWKTRGNGAVRLTIKTKNPKKIKNKITQMVASYSDTKNGANPGLVFYQNKKIPASFHKFSKLALWKLISRKQAKQFVSENNIESFYLGNGQGLVGAISAVGYKFFDHTFELLCYRKKSQFGKKRGISNDSVKKMQSATFPETFSSYDSENDRVLITPHGPDPVFYGVRGETIKSVVRASTIVNSDEKLDGYMVFKSNQGTGDHLNNELQVDDLEPFTSGFLVGEVCNKPVVEQGGHVFFSIQVKDRKIRCAVYKPTKITKIAQNLIPGDKIHLGGGIRKASKKHGRVLNVEFLRVLQLAKNYLLVNPTCKKCNKKMKSKGNKQGFECVKCSNSSISKSILEIPRKIQCKLYLPSVSAHRHLTRPYQRIKKRNKNIQFKTSIPWMHVF</sequence>
<dbReference type="AlphaFoldDB" id="A0A075H9A7"/>
<dbReference type="InterPro" id="IPR024913">
    <property type="entry name" value="tRNA_Ile2__agm2C_synt"/>
</dbReference>
<dbReference type="InterPro" id="IPR013696">
    <property type="entry name" value="TiaS_FLD"/>
</dbReference>
<evidence type="ECO:0000259" key="8">
    <source>
        <dbReference type="Pfam" id="PF22641"/>
    </source>
</evidence>
<dbReference type="InterPro" id="IPR055394">
    <property type="entry name" value="Zn_ribbon_TiaS"/>
</dbReference>
<keyword evidence="2 6" id="KW-0436">Ligase</keyword>
<dbReference type="Pfam" id="PF08489">
    <property type="entry name" value="TiaS_FLD"/>
    <property type="match status" value="1"/>
</dbReference>
<feature type="domain" description="TiaS-like TCKD" evidence="8">
    <location>
        <begin position="16"/>
        <end position="74"/>
    </location>
</feature>
<keyword evidence="4 6" id="KW-0547">Nucleotide-binding</keyword>
<comment type="function">
    <text evidence="6">ATP-dependent agmatine transferase that catalyzes the formation of 2-agmatinylcytidine (agm2C) at the wobble position (C34) of tRNA(Ile2), converting the codon specificity from AUG to AUA.</text>
</comment>
<dbReference type="PANTHER" id="PTHR40705:SF1">
    <property type="entry name" value="TRNA(ILE2) 2-AGMATINYLCYTIDINE SYNTHETASE TIAS"/>
    <property type="match status" value="1"/>
</dbReference>
<dbReference type="GO" id="GO:0003677">
    <property type="term" value="F:DNA binding"/>
    <property type="evidence" value="ECO:0007669"/>
    <property type="project" value="UniProtKB-KW"/>
</dbReference>
<feature type="domain" description="TiaS C-terminal zinc ribbon" evidence="9">
    <location>
        <begin position="366"/>
        <end position="406"/>
    </location>
</feature>
<dbReference type="Gene3D" id="3.30.70.2200">
    <property type="match status" value="1"/>
</dbReference>
<dbReference type="Gene3D" id="3.90.600.20">
    <property type="match status" value="1"/>
</dbReference>
<evidence type="ECO:0000259" key="7">
    <source>
        <dbReference type="Pfam" id="PF08489"/>
    </source>
</evidence>
<evidence type="ECO:0000256" key="4">
    <source>
        <dbReference type="ARBA" id="ARBA00022741"/>
    </source>
</evidence>
<dbReference type="GO" id="GO:0005524">
    <property type="term" value="F:ATP binding"/>
    <property type="evidence" value="ECO:0007669"/>
    <property type="project" value="UniProtKB-KW"/>
</dbReference>
<keyword evidence="10" id="KW-0238">DNA-binding</keyword>